<dbReference type="Gene3D" id="3.90.550.10">
    <property type="entry name" value="Spore Coat Polysaccharide Biosynthesis Protein SpsA, Chain A"/>
    <property type="match status" value="1"/>
</dbReference>
<dbReference type="RefSeq" id="WP_146331985.1">
    <property type="nucleotide sequence ID" value="NZ_VOHT01000003.1"/>
</dbReference>
<name>A0AB38PT19_BACFG</name>
<dbReference type="InterPro" id="IPR029044">
    <property type="entry name" value="Nucleotide-diphossugar_trans"/>
</dbReference>
<dbReference type="Proteomes" id="UP000315444">
    <property type="component" value="Unassembled WGS sequence"/>
</dbReference>
<protein>
    <submittedName>
        <fullName evidence="2">Uncharacterized protein</fullName>
    </submittedName>
</protein>
<evidence type="ECO:0000313" key="4">
    <source>
        <dbReference type="Proteomes" id="UP000319026"/>
    </source>
</evidence>
<evidence type="ECO:0000313" key="1">
    <source>
        <dbReference type="EMBL" id="TWV42314.1"/>
    </source>
</evidence>
<gene>
    <name evidence="2" type="ORF">FSA03_09120</name>
    <name evidence="1" type="ORF">FSA06_08970</name>
</gene>
<dbReference type="SUPFAM" id="SSF53448">
    <property type="entry name" value="Nucleotide-diphospho-sugar transferases"/>
    <property type="match status" value="1"/>
</dbReference>
<dbReference type="Pfam" id="PF06306">
    <property type="entry name" value="CgtA"/>
    <property type="match status" value="1"/>
</dbReference>
<accession>A0AB38PT19</accession>
<sequence>MDVNFDFSEFVVDFSFLEKKKPVGVSGLLRVKNDAEFLELCIDSCIDALDELIISYQKCDDDAPEIIEKKRLQYPDKIKVYFYEPLIMSHNLTKEEFEHVRSFPFDSVHLLCNYYNYTLSKVSYRFAVKIDADQIYFSAKLKKYCDAYRSNNCARIGIKEWTSYYWVSLCNRLCRILPLNILLSINNNFVFNYEKYTLKMITKKKMMVNISGINLFYDQDEWSVPLGNNENGIRTPFNGAGDHLFFELGPDTYYIPWVYYDKRINRYFYYEAFQKNKKGRMLYGGFFWFHMDAIRRNKYKEHLERYKNKVIPISDFFNDKIVTSVNKNLLLKSMRFYYFLFFEYEKKRIPLDLLDFVKKKIGYI</sequence>
<evidence type="ECO:0000313" key="3">
    <source>
        <dbReference type="Proteomes" id="UP000315444"/>
    </source>
</evidence>
<dbReference type="Proteomes" id="UP000319026">
    <property type="component" value="Unassembled WGS sequence"/>
</dbReference>
<dbReference type="InterPro" id="IPR010446">
    <property type="entry name" value="GalNAc_Trfase_b"/>
</dbReference>
<proteinExistence type="predicted"/>
<reference evidence="1 3" key="2">
    <citation type="submission" date="2019-07" db="EMBL/GenBank/DDBJ databases">
        <title>Genome sequencing of Bacteroides fragilis.</title>
        <authorList>
            <person name="Galasyn E.V."/>
            <person name="Ruoff K.L."/>
            <person name="Price C.E."/>
            <person name="Valls R.A."/>
            <person name="O'Toole G.A."/>
        </authorList>
    </citation>
    <scope>NUCLEOTIDE SEQUENCE [LARGE SCALE GENOMIC DNA]</scope>
    <source>
        <strain evidence="1 3">AD135F_1B</strain>
    </source>
</reference>
<evidence type="ECO:0000313" key="2">
    <source>
        <dbReference type="EMBL" id="TWV50017.1"/>
    </source>
</evidence>
<comment type="caution">
    <text evidence="2">The sequence shown here is derived from an EMBL/GenBank/DDBJ whole genome shotgun (WGS) entry which is preliminary data.</text>
</comment>
<dbReference type="AlphaFoldDB" id="A0AB38PT19"/>
<organism evidence="2 4">
    <name type="scientific">Bacteroides fragilis</name>
    <dbReference type="NCBI Taxonomy" id="817"/>
    <lineage>
        <taxon>Bacteria</taxon>
        <taxon>Pseudomonadati</taxon>
        <taxon>Bacteroidota</taxon>
        <taxon>Bacteroidia</taxon>
        <taxon>Bacteroidales</taxon>
        <taxon>Bacteroidaceae</taxon>
        <taxon>Bacteroides</taxon>
    </lineage>
</organism>
<reference evidence="2 4" key="1">
    <citation type="submission" date="2019-07" db="EMBL/GenBank/DDBJ databases">
        <title>Genome Sequencing of Bacteroides fragilis.</title>
        <authorList>
            <person name="Pinto K.M."/>
            <person name="Ruoff K.L."/>
            <person name="Price C.E."/>
            <person name="Valls R.A."/>
            <person name="O'Toole G.A."/>
        </authorList>
    </citation>
    <scope>NUCLEOTIDE SEQUENCE [LARGE SCALE GENOMIC DNA]</scope>
    <source>
        <strain evidence="2 4">AD135F_3B</strain>
    </source>
</reference>
<dbReference type="EMBL" id="VOHV01000003">
    <property type="protein sequence ID" value="TWV42314.1"/>
    <property type="molecule type" value="Genomic_DNA"/>
</dbReference>
<dbReference type="EMBL" id="VOHT01000003">
    <property type="protein sequence ID" value="TWV50017.1"/>
    <property type="molecule type" value="Genomic_DNA"/>
</dbReference>